<dbReference type="EMBL" id="DRBC01000079">
    <property type="protein sequence ID" value="HDN84380.1"/>
    <property type="molecule type" value="Genomic_DNA"/>
</dbReference>
<dbReference type="Proteomes" id="UP000885660">
    <property type="component" value="Unassembled WGS sequence"/>
</dbReference>
<reference evidence="3" key="1">
    <citation type="journal article" date="2020" name="mSystems">
        <title>Genome- and Community-Level Interaction Insights into Carbon Utilization and Element Cycling Functions of Hydrothermarchaeota in Hydrothermal Sediment.</title>
        <authorList>
            <person name="Zhou Z."/>
            <person name="Liu Y."/>
            <person name="Xu W."/>
            <person name="Pan J."/>
            <person name="Luo Z.H."/>
            <person name="Li M."/>
        </authorList>
    </citation>
    <scope>NUCLEOTIDE SEQUENCE [LARGE SCALE GENOMIC DNA]</scope>
    <source>
        <strain evidence="3">HyVt-219</strain>
    </source>
</reference>
<dbReference type="InterPro" id="IPR037185">
    <property type="entry name" value="EmrE-like"/>
</dbReference>
<keyword evidence="1" id="KW-0812">Transmembrane</keyword>
<feature type="non-terminal residue" evidence="3">
    <location>
        <position position="1"/>
    </location>
</feature>
<dbReference type="InterPro" id="IPR000620">
    <property type="entry name" value="EamA_dom"/>
</dbReference>
<accession>A0A7V0MYK6</accession>
<dbReference type="Pfam" id="PF00892">
    <property type="entry name" value="EamA"/>
    <property type="match status" value="1"/>
</dbReference>
<feature type="domain" description="EamA" evidence="2">
    <location>
        <begin position="3"/>
        <end position="59"/>
    </location>
</feature>
<dbReference type="SUPFAM" id="SSF103481">
    <property type="entry name" value="Multidrug resistance efflux transporter EmrE"/>
    <property type="match status" value="1"/>
</dbReference>
<protein>
    <recommendedName>
        <fullName evidence="2">EamA domain-containing protein</fullName>
    </recommendedName>
</protein>
<proteinExistence type="predicted"/>
<keyword evidence="1" id="KW-0472">Membrane</keyword>
<sequence length="71" mass="7677">AGSLYYFLLNKIGATITNNALLLTSFITLGLSFIFLKESISIWQVLGGILLIPGCYFILRKAQIPGSGIQA</sequence>
<dbReference type="AlphaFoldDB" id="A0A7V0MYK6"/>
<keyword evidence="1" id="KW-1133">Transmembrane helix</keyword>
<evidence type="ECO:0000259" key="2">
    <source>
        <dbReference type="Pfam" id="PF00892"/>
    </source>
</evidence>
<feature type="transmembrane region" description="Helical" evidence="1">
    <location>
        <begin position="42"/>
        <end position="59"/>
    </location>
</feature>
<gene>
    <name evidence="3" type="ORF">ENG47_01310</name>
</gene>
<dbReference type="GO" id="GO:0016020">
    <property type="term" value="C:membrane"/>
    <property type="evidence" value="ECO:0007669"/>
    <property type="project" value="InterPro"/>
</dbReference>
<organism evidence="3">
    <name type="scientific">Aerophobetes bacterium</name>
    <dbReference type="NCBI Taxonomy" id="2030807"/>
    <lineage>
        <taxon>Bacteria</taxon>
        <taxon>Candidatus Aerophobota</taxon>
    </lineage>
</organism>
<name>A0A7V0MYK6_UNCAE</name>
<evidence type="ECO:0000313" key="3">
    <source>
        <dbReference type="EMBL" id="HDN84380.1"/>
    </source>
</evidence>
<comment type="caution">
    <text evidence="3">The sequence shown here is derived from an EMBL/GenBank/DDBJ whole genome shotgun (WGS) entry which is preliminary data.</text>
</comment>
<feature type="transmembrane region" description="Helical" evidence="1">
    <location>
        <begin position="12"/>
        <end position="36"/>
    </location>
</feature>
<evidence type="ECO:0000256" key="1">
    <source>
        <dbReference type="SAM" id="Phobius"/>
    </source>
</evidence>